<name>A0ABS8SF24_DATST</name>
<accession>A0ABS8SF24</accession>
<dbReference type="Proteomes" id="UP000823775">
    <property type="component" value="Unassembled WGS sequence"/>
</dbReference>
<sequence length="107" mass="12159">MGLQFNTQKEAKYAHENWIDEGRLALEFPAIRDKIHELGAGSIFNEPERCNLTLVRNSTQIRTPHSESTRVKIKGQVVALLCHSSHSGRLMIRRSWVVSQASMVMLT</sequence>
<dbReference type="EMBL" id="JACEIK010000457">
    <property type="protein sequence ID" value="MCD7457476.1"/>
    <property type="molecule type" value="Genomic_DNA"/>
</dbReference>
<keyword evidence="2" id="KW-1185">Reference proteome</keyword>
<proteinExistence type="predicted"/>
<protein>
    <submittedName>
        <fullName evidence="1">Uncharacterized protein</fullName>
    </submittedName>
</protein>
<comment type="caution">
    <text evidence="1">The sequence shown here is derived from an EMBL/GenBank/DDBJ whole genome shotgun (WGS) entry which is preliminary data.</text>
</comment>
<evidence type="ECO:0000313" key="1">
    <source>
        <dbReference type="EMBL" id="MCD7457476.1"/>
    </source>
</evidence>
<evidence type="ECO:0000313" key="2">
    <source>
        <dbReference type="Proteomes" id="UP000823775"/>
    </source>
</evidence>
<gene>
    <name evidence="1" type="ORF">HAX54_035162</name>
</gene>
<organism evidence="1 2">
    <name type="scientific">Datura stramonium</name>
    <name type="common">Jimsonweed</name>
    <name type="synonym">Common thornapple</name>
    <dbReference type="NCBI Taxonomy" id="4076"/>
    <lineage>
        <taxon>Eukaryota</taxon>
        <taxon>Viridiplantae</taxon>
        <taxon>Streptophyta</taxon>
        <taxon>Embryophyta</taxon>
        <taxon>Tracheophyta</taxon>
        <taxon>Spermatophyta</taxon>
        <taxon>Magnoliopsida</taxon>
        <taxon>eudicotyledons</taxon>
        <taxon>Gunneridae</taxon>
        <taxon>Pentapetalae</taxon>
        <taxon>asterids</taxon>
        <taxon>lamiids</taxon>
        <taxon>Solanales</taxon>
        <taxon>Solanaceae</taxon>
        <taxon>Solanoideae</taxon>
        <taxon>Datureae</taxon>
        <taxon>Datura</taxon>
    </lineage>
</organism>
<reference evidence="1 2" key="1">
    <citation type="journal article" date="2021" name="BMC Genomics">
        <title>Datura genome reveals duplications of psychoactive alkaloid biosynthetic genes and high mutation rate following tissue culture.</title>
        <authorList>
            <person name="Rajewski A."/>
            <person name="Carter-House D."/>
            <person name="Stajich J."/>
            <person name="Litt A."/>
        </authorList>
    </citation>
    <scope>NUCLEOTIDE SEQUENCE [LARGE SCALE GENOMIC DNA]</scope>
    <source>
        <strain evidence="1">AR-01</strain>
    </source>
</reference>